<dbReference type="SUPFAM" id="SSF54403">
    <property type="entry name" value="Cystatin/monellin"/>
    <property type="match status" value="2"/>
</dbReference>
<dbReference type="InterPro" id="IPR009684">
    <property type="entry name" value="Latexin"/>
</dbReference>
<gene>
    <name evidence="2" type="primary">Rarres1</name>
</gene>
<evidence type="ECO:0000313" key="1">
    <source>
        <dbReference type="Proteomes" id="UP001732720"/>
    </source>
</evidence>
<dbReference type="InterPro" id="IPR046350">
    <property type="entry name" value="Cystatin_sf"/>
</dbReference>
<dbReference type="PROSITE" id="PS52033">
    <property type="entry name" value="CYSTATIN_LXN"/>
    <property type="match status" value="2"/>
</dbReference>
<dbReference type="CTD" id="5918"/>
<name>A0A8B7TZS9_CASCN</name>
<dbReference type="PIRSF" id="PIRSF011132">
    <property type="entry name" value="Prot_inh_latexin"/>
    <property type="match status" value="1"/>
</dbReference>
<dbReference type="PANTHER" id="PTHR28591:SF2">
    <property type="entry name" value="RETINOIC ACID RECEPTOR RESPONDER PROTEIN 1"/>
    <property type="match status" value="1"/>
</dbReference>
<dbReference type="InterPro" id="IPR049897">
    <property type="entry name" value="CYSTATIN_LXN"/>
</dbReference>
<proteinExistence type="predicted"/>
<evidence type="ECO:0000313" key="2">
    <source>
        <dbReference type="RefSeq" id="XP_020012919.2"/>
    </source>
</evidence>
<dbReference type="Proteomes" id="UP001732720">
    <property type="component" value="Chromosome 5"/>
</dbReference>
<reference evidence="2" key="1">
    <citation type="submission" date="2025-08" db="UniProtKB">
        <authorList>
            <consortium name="RefSeq"/>
        </authorList>
    </citation>
    <scope>IDENTIFICATION</scope>
</reference>
<dbReference type="RefSeq" id="XP_020012919.2">
    <property type="nucleotide sequence ID" value="XM_020157330.2"/>
</dbReference>
<dbReference type="GO" id="GO:0005615">
    <property type="term" value="C:extracellular space"/>
    <property type="evidence" value="ECO:0007669"/>
    <property type="project" value="TreeGrafter"/>
</dbReference>
<organism evidence="2">
    <name type="scientific">Castor canadensis</name>
    <name type="common">American beaver</name>
    <dbReference type="NCBI Taxonomy" id="51338"/>
    <lineage>
        <taxon>Eukaryota</taxon>
        <taxon>Metazoa</taxon>
        <taxon>Chordata</taxon>
        <taxon>Craniata</taxon>
        <taxon>Vertebrata</taxon>
        <taxon>Euteleostomi</taxon>
        <taxon>Mammalia</taxon>
        <taxon>Eutheria</taxon>
        <taxon>Euarchontoglires</taxon>
        <taxon>Glires</taxon>
        <taxon>Rodentia</taxon>
        <taxon>Castorimorpha</taxon>
        <taxon>Castoridae</taxon>
        <taxon>Castor</taxon>
    </lineage>
</organism>
<keyword evidence="1" id="KW-1185">Reference proteome</keyword>
<dbReference type="OrthoDB" id="9254763at2759"/>
<dbReference type="FunFam" id="3.10.450.10:FF:000012">
    <property type="entry name" value="Retinoic acid receptor responder (tazarotene-induced) 1"/>
    <property type="match status" value="1"/>
</dbReference>
<dbReference type="Pfam" id="PF06907">
    <property type="entry name" value="LXN"/>
    <property type="match status" value="1"/>
</dbReference>
<keyword evidence="2" id="KW-0675">Receptor</keyword>
<protein>
    <submittedName>
        <fullName evidence="2">Retinoic acid receptor responder protein 1</fullName>
    </submittedName>
</protein>
<dbReference type="PANTHER" id="PTHR28591">
    <property type="entry name" value="LATEXIN"/>
    <property type="match status" value="1"/>
</dbReference>
<dbReference type="KEGG" id="ccan:109682205"/>
<dbReference type="FunFam" id="3.10.450.10:FF:000021">
    <property type="entry name" value="Retinoic acid receptor responder (tazarotene-induced) 1"/>
    <property type="match status" value="1"/>
</dbReference>
<dbReference type="Gene3D" id="3.10.450.10">
    <property type="match status" value="2"/>
</dbReference>
<sequence length="447" mass="48721">MPTSAATLPRVPDSLPMSTCSLCHRGLLATSSTSKISDPQESPLRPPLSPPVPSFTCWESLATRLGDGAGDAKPPSGARGLRAAGGEGGWGRPLPPRPSPRTRGDTGASSSRDRAGAAGRGRGEGAAQRRPGLRPPAARGRRVGPPRPYFRVRGHRARLRRAPRQPPASMQPRRQPPPAPRPGAPLLALLLLLAVPAARAEGPGRPQDAGLPRGILQQAARAALHFFNFRAGSPSALRVLAAVQEGRAWVDPKKGCKVDLVFSTEHYNPEEGEDRLGKCSAQVFFKNKKPKPAINVTCTRLIEKQKQQQEDYLLYKQMKQLKNPLGIGSIPDSHGHIDPSLRPIWDLAFLGSSYVMWEKTTQLLHYYLAQLSSVKQWKTSAGAIDFDYTVLLHEFSTQEIVPCRIHLVWYPGKPLKVKYHCQELQTPEEASGTEEGSAMAPAEFSNF</sequence>
<dbReference type="GO" id="GO:0008191">
    <property type="term" value="F:metalloendopeptidase inhibitor activity"/>
    <property type="evidence" value="ECO:0007669"/>
    <property type="project" value="UniProtKB-UniRule"/>
</dbReference>
<accession>A0A8B7TZS9</accession>